<feature type="chain" id="PRO_5012407736" description="Transmembrane protein" evidence="2">
    <location>
        <begin position="30"/>
        <end position="244"/>
    </location>
</feature>
<keyword evidence="2" id="KW-0732">Signal</keyword>
<reference evidence="3 4" key="1">
    <citation type="submission" date="2016-10" db="EMBL/GenBank/DDBJ databases">
        <title>Reductive evolution of mitochondrial metabolism and differential evolution of invasion-related proteins in Cryptosporidium.</title>
        <authorList>
            <person name="Liu S."/>
            <person name="Roellig D.M."/>
            <person name="Guo Y."/>
            <person name="Li N."/>
            <person name="Frace M.A."/>
            <person name="Tang K."/>
            <person name="Zhang L."/>
            <person name="Feng Y."/>
            <person name="Xiao L."/>
        </authorList>
    </citation>
    <scope>NUCLEOTIDE SEQUENCE [LARGE SCALE GENOMIC DNA]</scope>
    <source>
        <strain evidence="3">39726</strain>
    </source>
</reference>
<feature type="signal peptide" evidence="2">
    <location>
        <begin position="1"/>
        <end position="29"/>
    </location>
</feature>
<sequence>MQINTRGCLRIRSFIFILVISICVLSLDAAKKVIEDYNDDTNQKDESLGLSGSQQTESSQDESFALFETYTKSLKFVLEGMFGPEYAQTISNTKNSEGLPLCRENEQMVNKGCNVMIYSCSKHTNGKFSCYFYYWSFCQCSRPWKLKFLNYIIPPLYDCYPSVASEEDFNLALAFQNEDRIFSEKVFSKLSEDLEIPVGKCSTNVIFIIWILLVASFFTWIIYRIYKFGCYIKNQIALSNRKRR</sequence>
<evidence type="ECO:0000313" key="4">
    <source>
        <dbReference type="Proteomes" id="UP000186176"/>
    </source>
</evidence>
<evidence type="ECO:0000313" key="3">
    <source>
        <dbReference type="EMBL" id="OII73823.1"/>
    </source>
</evidence>
<gene>
    <name evidence="3" type="ORF">cubi_03620</name>
</gene>
<dbReference type="GeneID" id="39980413"/>
<dbReference type="AlphaFoldDB" id="A0A1J4MIH1"/>
<protein>
    <recommendedName>
        <fullName evidence="5">Transmembrane protein</fullName>
    </recommendedName>
</protein>
<keyword evidence="1" id="KW-1133">Transmembrane helix</keyword>
<evidence type="ECO:0000256" key="1">
    <source>
        <dbReference type="SAM" id="Phobius"/>
    </source>
</evidence>
<dbReference type="OrthoDB" id="337412at2759"/>
<keyword evidence="1" id="KW-0472">Membrane</keyword>
<dbReference type="VEuPathDB" id="CryptoDB:cubi_03620"/>
<proteinExistence type="predicted"/>
<dbReference type="RefSeq" id="XP_028875078.1">
    <property type="nucleotide sequence ID" value="XM_029020634.1"/>
</dbReference>
<dbReference type="Proteomes" id="UP000186176">
    <property type="component" value="Unassembled WGS sequence"/>
</dbReference>
<evidence type="ECO:0008006" key="5">
    <source>
        <dbReference type="Google" id="ProtNLM"/>
    </source>
</evidence>
<dbReference type="EMBL" id="LRBP01000014">
    <property type="protein sequence ID" value="OII73823.1"/>
    <property type="molecule type" value="Genomic_DNA"/>
</dbReference>
<name>A0A1J4MIH1_9CRYT</name>
<accession>A0A1J4MIH1</accession>
<organism evidence="3 4">
    <name type="scientific">Cryptosporidium ubiquitum</name>
    <dbReference type="NCBI Taxonomy" id="857276"/>
    <lineage>
        <taxon>Eukaryota</taxon>
        <taxon>Sar</taxon>
        <taxon>Alveolata</taxon>
        <taxon>Apicomplexa</taxon>
        <taxon>Conoidasida</taxon>
        <taxon>Coccidia</taxon>
        <taxon>Eucoccidiorida</taxon>
        <taxon>Eimeriorina</taxon>
        <taxon>Cryptosporidiidae</taxon>
        <taxon>Cryptosporidium</taxon>
    </lineage>
</organism>
<keyword evidence="1" id="KW-0812">Transmembrane</keyword>
<evidence type="ECO:0000256" key="2">
    <source>
        <dbReference type="SAM" id="SignalP"/>
    </source>
</evidence>
<keyword evidence="4" id="KW-1185">Reference proteome</keyword>
<feature type="transmembrane region" description="Helical" evidence="1">
    <location>
        <begin position="205"/>
        <end position="226"/>
    </location>
</feature>
<comment type="caution">
    <text evidence="3">The sequence shown here is derived from an EMBL/GenBank/DDBJ whole genome shotgun (WGS) entry which is preliminary data.</text>
</comment>